<protein>
    <recommendedName>
        <fullName evidence="4">AMP-dependent synthetase/ligase domain-containing protein</fullName>
    </recommendedName>
</protein>
<reference evidence="6" key="1">
    <citation type="submission" date="2019-06" db="EMBL/GenBank/DDBJ databases">
        <authorList>
            <person name="Broberg M."/>
        </authorList>
    </citation>
    <scope>NUCLEOTIDE SEQUENCE [LARGE SCALE GENOMIC DNA]</scope>
</reference>
<keyword evidence="3" id="KW-0521">NADP</keyword>
<evidence type="ECO:0000259" key="4">
    <source>
        <dbReference type="Pfam" id="PF00501"/>
    </source>
</evidence>
<evidence type="ECO:0000256" key="2">
    <source>
        <dbReference type="ARBA" id="ARBA00022553"/>
    </source>
</evidence>
<sequence>MGSSTVNGFKNYNTLPPKQLLADMVDGLAISKPHAAYAFVPIALNGYNEGYQKVSYRHFANMVNGLAWWLTAQIGKSSSLQALTYVGPNDLRQNAMIIACSKAGYKRIKLLLVSPRSQCSALKSLLETVDCKAVLAADPSSAFARTFQQVGDLPTFQVPTLENLMVEEFPHYLVSKTFQESKHEALLVLHTSGTTATPKPITYTHEWAAAYMDALTFEPSPTVEASWEFKDDHLRGTRLLVMMPPFHAANIFCTSFLAVACETTIILPPANFPCTVEAFIGAIQSTQVDTAFIPPHLISHIALNPEYLDIVEKRLGTIISGGGKIVESHGDAVASKVHTITLYGATEVGSVPDYSPTRNLVNPMWAYIHPHEDARWEFRRQHGTDNTELHEAWITKGSDPAKEPPIFKVFPDQEEYCTRDLYVEHPELKGFWKWRGRLDDTICLSTGANLSPILMEDGLSRIPQLQAALMIGTGYRGSALLIEKRTPCETTDLKEQLVAEIWPYVEDLNQHYFEDHRITADRIIVIDVKKPMVRSLKGTIQRNATVALYKEELMSLFRDTA</sequence>
<keyword evidence="2" id="KW-0597">Phosphoprotein</keyword>
<dbReference type="PANTHER" id="PTHR43439:SF2">
    <property type="entry name" value="ENZYME, PUTATIVE (JCVI)-RELATED"/>
    <property type="match status" value="1"/>
</dbReference>
<dbReference type="OrthoDB" id="429813at2759"/>
<dbReference type="InterPro" id="IPR051414">
    <property type="entry name" value="Adenylate-forming_Reductase"/>
</dbReference>
<evidence type="ECO:0000256" key="3">
    <source>
        <dbReference type="ARBA" id="ARBA00022857"/>
    </source>
</evidence>
<evidence type="ECO:0000256" key="1">
    <source>
        <dbReference type="ARBA" id="ARBA00022450"/>
    </source>
</evidence>
<name>A0A9N9Y268_9HYPO</name>
<evidence type="ECO:0000313" key="6">
    <source>
        <dbReference type="Proteomes" id="UP000754883"/>
    </source>
</evidence>
<dbReference type="Proteomes" id="UP000754883">
    <property type="component" value="Unassembled WGS sequence"/>
</dbReference>
<dbReference type="Gene3D" id="3.40.50.12780">
    <property type="entry name" value="N-terminal domain of ligase-like"/>
    <property type="match status" value="1"/>
</dbReference>
<accession>A0A9N9Y268</accession>
<dbReference type="SUPFAM" id="SSF56801">
    <property type="entry name" value="Acetyl-CoA synthetase-like"/>
    <property type="match status" value="1"/>
</dbReference>
<dbReference type="AlphaFoldDB" id="A0A9N9Y268"/>
<reference evidence="5 6" key="2">
    <citation type="submission" date="2021-10" db="EMBL/GenBank/DDBJ databases">
        <authorList>
            <person name="Piombo E."/>
        </authorList>
    </citation>
    <scope>NUCLEOTIDE SEQUENCE [LARGE SCALE GENOMIC DNA]</scope>
</reference>
<keyword evidence="6" id="KW-1185">Reference proteome</keyword>
<dbReference type="InterPro" id="IPR042099">
    <property type="entry name" value="ANL_N_sf"/>
</dbReference>
<organism evidence="5 6">
    <name type="scientific">Clonostachys byssicola</name>
    <dbReference type="NCBI Taxonomy" id="160290"/>
    <lineage>
        <taxon>Eukaryota</taxon>
        <taxon>Fungi</taxon>
        <taxon>Dikarya</taxon>
        <taxon>Ascomycota</taxon>
        <taxon>Pezizomycotina</taxon>
        <taxon>Sordariomycetes</taxon>
        <taxon>Hypocreomycetidae</taxon>
        <taxon>Hypocreales</taxon>
        <taxon>Bionectriaceae</taxon>
        <taxon>Clonostachys</taxon>
    </lineage>
</organism>
<dbReference type="EMBL" id="CABFNO020001476">
    <property type="protein sequence ID" value="CAG9990813.1"/>
    <property type="molecule type" value="Genomic_DNA"/>
</dbReference>
<comment type="caution">
    <text evidence="5">The sequence shown here is derived from an EMBL/GenBank/DDBJ whole genome shotgun (WGS) entry which is preliminary data.</text>
</comment>
<keyword evidence="1" id="KW-0596">Phosphopantetheine</keyword>
<dbReference type="Pfam" id="PF00501">
    <property type="entry name" value="AMP-binding"/>
    <property type="match status" value="1"/>
</dbReference>
<dbReference type="PANTHER" id="PTHR43439">
    <property type="entry name" value="PHENYLACETATE-COENZYME A LIGASE"/>
    <property type="match status" value="1"/>
</dbReference>
<evidence type="ECO:0000313" key="5">
    <source>
        <dbReference type="EMBL" id="CAG9990813.1"/>
    </source>
</evidence>
<proteinExistence type="predicted"/>
<dbReference type="InterPro" id="IPR000873">
    <property type="entry name" value="AMP-dep_synth/lig_dom"/>
</dbReference>
<dbReference type="Pfam" id="PF23562">
    <property type="entry name" value="AMP-binding_C_3"/>
    <property type="match status" value="1"/>
</dbReference>
<feature type="domain" description="AMP-dependent synthetase/ligase" evidence="4">
    <location>
        <begin position="46"/>
        <end position="351"/>
    </location>
</feature>
<gene>
    <name evidence="5" type="ORF">CBYS24578_00007059</name>
</gene>